<sequence>MANNLQLQAILNVIDRATAPLRQITGGSQRAANALQTARQQLRQLQQQQGDINSFKQLTRGLADTQQELGQARQKLQQMQAAIAATSNPTQKMIRDLQRQQLAVNRLTQAETDHTQQLQQVRQRLQQAGIDVNNLGQHEQRLAADMARANQAIREQQERLRRLNEINRQYQQTMQQSRELAGKGTSMMMTGAATGAALSVPVKAYADNEDAATQLRVAMMKSNGQVAPEFEQINALATKLGNSLPGTTADFQNMMAMLVKQGMSFKAILGGVGEASGYLAVQMKMPFEEAAEFAAKLQDATRTAEGDMMGLMDTIQRSYYLGVDKTNMLSGFAKLAAGMKTIKAEGLKGAQAMAPLLVMADQAAMSGEAAGNAYSKIFAKMMDTGNIKKQLDDFKKATGKNFNMDFTNGKGEFGGLDNMFKQLNQLKAMSTEDRLPLLSGLFGNDSETIQALNLLIDKGQDGYNDTLGKMSAQADLQKRVNQQLGTLKNLWDSATGTFTNAMANFGEAIAPELKALTTWLADVSEGIGEWAKENPILSNAIMKFLGLLAITLVVLGGLTIAVAGVLVPFAALRFMLGYLGLNGFNFIGILKAIGTAIRVVGFAIMGLGRLLLANPLLLAIGLIATAVYLIYQHWAPIKAFFINLWSGIVAYVRSIPQQFMTIGGQIIDGLWQGISSKWEAVKTKIAEIGDSISNTVKEKLGIKSPSRVFAEIGLHTMAGLNQGLANNQNSPLNTVIGLSKRLQQSAAGLMLGGAITTAAATPIDNRPPISPRSPMASGGQSVFHITIHAAQGMDEKKLATLVRQQIEQHERSKQSRQRASLTDID</sequence>
<dbReference type="Proteomes" id="UP000244223">
    <property type="component" value="Unassembled WGS sequence"/>
</dbReference>
<evidence type="ECO:0000259" key="5">
    <source>
        <dbReference type="Pfam" id="PF10145"/>
    </source>
</evidence>
<keyword evidence="4" id="KW-0472">Membrane</keyword>
<reference evidence="6 7" key="1">
    <citation type="submission" date="2018-04" db="EMBL/GenBank/DDBJ databases">
        <title>Genomic Encyclopedia of Archaeal and Bacterial Type Strains, Phase II (KMG-II): from individual species to whole genera.</title>
        <authorList>
            <person name="Goeker M."/>
        </authorList>
    </citation>
    <scope>NUCLEOTIDE SEQUENCE [LARGE SCALE GENOMIC DNA]</scope>
    <source>
        <strain evidence="6 7">DSM 5822</strain>
    </source>
</reference>
<feature type="coiled-coil region" evidence="2">
    <location>
        <begin position="28"/>
        <end position="183"/>
    </location>
</feature>
<comment type="caution">
    <text evidence="6">The sequence shown here is derived from an EMBL/GenBank/DDBJ whole genome shotgun (WGS) entry which is preliminary data.</text>
</comment>
<feature type="transmembrane region" description="Helical" evidence="4">
    <location>
        <begin position="544"/>
        <end position="572"/>
    </location>
</feature>
<evidence type="ECO:0000256" key="3">
    <source>
        <dbReference type="SAM" id="MobiDB-lite"/>
    </source>
</evidence>
<proteinExistence type="predicted"/>
<evidence type="ECO:0000256" key="2">
    <source>
        <dbReference type="SAM" id="Coils"/>
    </source>
</evidence>
<dbReference type="NCBIfam" id="TIGR01760">
    <property type="entry name" value="tape_meas_TP901"/>
    <property type="match status" value="1"/>
</dbReference>
<keyword evidence="2" id="KW-0175">Coiled coil</keyword>
<dbReference type="AlphaFoldDB" id="A0A2T5J1F2"/>
<name>A0A2T5J1F2_9GAMM</name>
<dbReference type="EMBL" id="QAON01000003">
    <property type="protein sequence ID" value="PTQ90272.1"/>
    <property type="molecule type" value="Genomic_DNA"/>
</dbReference>
<evidence type="ECO:0000313" key="6">
    <source>
        <dbReference type="EMBL" id="PTQ90272.1"/>
    </source>
</evidence>
<evidence type="ECO:0000256" key="4">
    <source>
        <dbReference type="SAM" id="Phobius"/>
    </source>
</evidence>
<feature type="domain" description="Phage tail tape measure protein" evidence="5">
    <location>
        <begin position="235"/>
        <end position="443"/>
    </location>
</feature>
<evidence type="ECO:0000313" key="7">
    <source>
        <dbReference type="Proteomes" id="UP000244223"/>
    </source>
</evidence>
<dbReference type="OrthoDB" id="1677957at2"/>
<dbReference type="RefSeq" id="WP_107864723.1">
    <property type="nucleotide sequence ID" value="NZ_QAON01000003.1"/>
</dbReference>
<protein>
    <submittedName>
        <fullName evidence="6">TP901 family phage tail tape measure protein</fullName>
    </submittedName>
</protein>
<feature type="transmembrane region" description="Helical" evidence="4">
    <location>
        <begin position="611"/>
        <end position="631"/>
    </location>
</feature>
<accession>A0A2T5J1F2</accession>
<keyword evidence="1" id="KW-1188">Viral release from host cell</keyword>
<keyword evidence="7" id="KW-1185">Reference proteome</keyword>
<dbReference type="Pfam" id="PF10145">
    <property type="entry name" value="PhageMin_Tail"/>
    <property type="match status" value="1"/>
</dbReference>
<organism evidence="6 7">
    <name type="scientific">Agitococcus lubricus</name>
    <dbReference type="NCBI Taxonomy" id="1077255"/>
    <lineage>
        <taxon>Bacteria</taxon>
        <taxon>Pseudomonadati</taxon>
        <taxon>Pseudomonadota</taxon>
        <taxon>Gammaproteobacteria</taxon>
        <taxon>Moraxellales</taxon>
        <taxon>Moraxellaceae</taxon>
        <taxon>Agitococcus</taxon>
    </lineage>
</organism>
<evidence type="ECO:0000256" key="1">
    <source>
        <dbReference type="ARBA" id="ARBA00022612"/>
    </source>
</evidence>
<feature type="region of interest" description="Disordered" evidence="3">
    <location>
        <begin position="804"/>
        <end position="825"/>
    </location>
</feature>
<keyword evidence="4" id="KW-0812">Transmembrane</keyword>
<dbReference type="PANTHER" id="PTHR37813:SF1">
    <property type="entry name" value="FELS-2 PROPHAGE PROTEIN"/>
    <property type="match status" value="1"/>
</dbReference>
<keyword evidence="4" id="KW-1133">Transmembrane helix</keyword>
<gene>
    <name evidence="6" type="ORF">C8N29_10325</name>
</gene>
<dbReference type="PANTHER" id="PTHR37813">
    <property type="entry name" value="FELS-2 PROPHAGE PROTEIN"/>
    <property type="match status" value="1"/>
</dbReference>
<feature type="transmembrane region" description="Helical" evidence="4">
    <location>
        <begin position="584"/>
        <end position="605"/>
    </location>
</feature>
<dbReference type="InterPro" id="IPR010090">
    <property type="entry name" value="Phage_tape_meas"/>
</dbReference>